<name>A0A6M4H8P3_9PROT</name>
<feature type="compositionally biased region" description="Low complexity" evidence="3">
    <location>
        <begin position="376"/>
        <end position="393"/>
    </location>
</feature>
<dbReference type="InterPro" id="IPR058627">
    <property type="entry name" value="MdtA-like_C"/>
</dbReference>
<dbReference type="Pfam" id="PF25917">
    <property type="entry name" value="BSH_RND"/>
    <property type="match status" value="1"/>
</dbReference>
<comment type="similarity">
    <text evidence="2">Belongs to the membrane fusion protein (MFP) (TC 8.A.1) family.</text>
</comment>
<dbReference type="SUPFAM" id="SSF111369">
    <property type="entry name" value="HlyD-like secretion proteins"/>
    <property type="match status" value="1"/>
</dbReference>
<dbReference type="Gene3D" id="2.40.420.20">
    <property type="match status" value="1"/>
</dbReference>
<evidence type="ECO:0000259" key="5">
    <source>
        <dbReference type="Pfam" id="PF25876"/>
    </source>
</evidence>
<comment type="subcellular location">
    <subcellularLocation>
        <location evidence="1">Cell envelope</location>
    </subcellularLocation>
</comment>
<evidence type="ECO:0000313" key="9">
    <source>
        <dbReference type="EMBL" id="QJR15941.1"/>
    </source>
</evidence>
<sequence>MQPASTANVPVSAILLSVAALLAGCGEKAAPPKAPPPEVGVVTIQPRTLPLVSEQAGQTAGFREVEVRARVSGILVKRLYTEGQQVKEGQVLFQIDPDPFRAALDQARGSLRQQQASLERATQDRDRIVPLFKENAVSRKDFDDANSNFEGATASVAIARANVTQAEINLGYTNVTAPISGFASKENKSEGSLVSNSPGDAGLLTTISQLDPMYVNFAFAETEKLEYDQNIRTGRVVAPKDLRVPVRVKLADGTIYDTPGLLDFADAKVDPKTGTIRARAEFPNKKGTLLPGQFVRVLAAMGEIQNAFAVPERAITQAQATRLVLVVNAQNKVEPHPVVLGPRVGDEIVIVSGVKAGDRVIVDGLMKARPGSEVKPVAAGAKPPGPQAPTGAPSLTGPAKSEAAKK</sequence>
<dbReference type="NCBIfam" id="TIGR01730">
    <property type="entry name" value="RND_mfp"/>
    <property type="match status" value="1"/>
</dbReference>
<gene>
    <name evidence="9" type="primary">mdtE_2</name>
    <name evidence="9" type="ORF">DSM104440_02768</name>
</gene>
<accession>A0A6M4H8P3</accession>
<dbReference type="GO" id="GO:0005886">
    <property type="term" value="C:plasma membrane"/>
    <property type="evidence" value="ECO:0007669"/>
    <property type="project" value="UniProtKB-SubCell"/>
</dbReference>
<feature type="domain" description="Multidrug resistance protein MdtA-like barrel-sandwich hybrid" evidence="6">
    <location>
        <begin position="63"/>
        <end position="199"/>
    </location>
</feature>
<feature type="domain" description="Multidrug resistance protein MdtA-like C-terminal permuted SH3" evidence="8">
    <location>
        <begin position="306"/>
        <end position="365"/>
    </location>
</feature>
<keyword evidence="4" id="KW-0732">Signal</keyword>
<dbReference type="GO" id="GO:0046677">
    <property type="term" value="P:response to antibiotic"/>
    <property type="evidence" value="ECO:0007669"/>
    <property type="project" value="TreeGrafter"/>
</dbReference>
<dbReference type="InterPro" id="IPR006143">
    <property type="entry name" value="RND_pump_MFP"/>
</dbReference>
<dbReference type="InterPro" id="IPR058626">
    <property type="entry name" value="MdtA-like_b-barrel"/>
</dbReference>
<evidence type="ECO:0000256" key="2">
    <source>
        <dbReference type="ARBA" id="ARBA00009477"/>
    </source>
</evidence>
<organism evidence="9 10">
    <name type="scientific">Usitatibacter palustris</name>
    <dbReference type="NCBI Taxonomy" id="2732487"/>
    <lineage>
        <taxon>Bacteria</taxon>
        <taxon>Pseudomonadati</taxon>
        <taxon>Pseudomonadota</taxon>
        <taxon>Betaproteobacteria</taxon>
        <taxon>Nitrosomonadales</taxon>
        <taxon>Usitatibacteraceae</taxon>
        <taxon>Usitatibacter</taxon>
    </lineage>
</organism>
<keyword evidence="10" id="KW-1185">Reference proteome</keyword>
<reference evidence="9 10" key="1">
    <citation type="submission" date="2020-04" db="EMBL/GenBank/DDBJ databases">
        <title>Usitatibacter rugosus gen. nov., sp. nov. and Usitatibacter palustris sp. nov., novel members of Usitatibacteraceae fam. nov. within the order Nitrosomonadales isolated from soil.</title>
        <authorList>
            <person name="Huber K.J."/>
            <person name="Neumann-Schaal M."/>
            <person name="Geppert A."/>
            <person name="Luckner M."/>
            <person name="Wanner G."/>
            <person name="Overmann J."/>
        </authorList>
    </citation>
    <scope>NUCLEOTIDE SEQUENCE [LARGE SCALE GENOMIC DNA]</scope>
    <source>
        <strain evidence="9 10">Swamp67</strain>
    </source>
</reference>
<evidence type="ECO:0000256" key="3">
    <source>
        <dbReference type="SAM" id="MobiDB-lite"/>
    </source>
</evidence>
<proteinExistence type="inferred from homology"/>
<dbReference type="InParanoid" id="A0A6M4H8P3"/>
<dbReference type="Gene3D" id="1.10.287.470">
    <property type="entry name" value="Helix hairpin bin"/>
    <property type="match status" value="1"/>
</dbReference>
<dbReference type="InterPro" id="IPR058625">
    <property type="entry name" value="MdtA-like_BSH"/>
</dbReference>
<dbReference type="Pfam" id="PF25967">
    <property type="entry name" value="RND-MFP_C"/>
    <property type="match status" value="1"/>
</dbReference>
<feature type="domain" description="Multidrug resistance protein MdtA-like alpha-helical hairpin" evidence="5">
    <location>
        <begin position="104"/>
        <end position="173"/>
    </location>
</feature>
<dbReference type="PANTHER" id="PTHR30158">
    <property type="entry name" value="ACRA/E-RELATED COMPONENT OF DRUG EFFLUX TRANSPORTER"/>
    <property type="match status" value="1"/>
</dbReference>
<dbReference type="GO" id="GO:0022857">
    <property type="term" value="F:transmembrane transporter activity"/>
    <property type="evidence" value="ECO:0007669"/>
    <property type="project" value="InterPro"/>
</dbReference>
<evidence type="ECO:0000259" key="7">
    <source>
        <dbReference type="Pfam" id="PF25944"/>
    </source>
</evidence>
<dbReference type="KEGG" id="upl:DSM104440_02768"/>
<protein>
    <submittedName>
        <fullName evidence="9">Multidrug resistance protein MdtE</fullName>
    </submittedName>
</protein>
<evidence type="ECO:0000259" key="8">
    <source>
        <dbReference type="Pfam" id="PF25967"/>
    </source>
</evidence>
<dbReference type="Gene3D" id="2.40.30.170">
    <property type="match status" value="1"/>
</dbReference>
<evidence type="ECO:0000313" key="10">
    <source>
        <dbReference type="Proteomes" id="UP000503096"/>
    </source>
</evidence>
<dbReference type="FunCoup" id="A0A6M4H8P3">
    <property type="interactions" value="430"/>
</dbReference>
<dbReference type="FunFam" id="2.40.420.20:FF:000001">
    <property type="entry name" value="Efflux RND transporter periplasmic adaptor subunit"/>
    <property type="match status" value="1"/>
</dbReference>
<dbReference type="Pfam" id="PF25876">
    <property type="entry name" value="HH_MFP_RND"/>
    <property type="match status" value="1"/>
</dbReference>
<feature type="chain" id="PRO_5026782641" evidence="4">
    <location>
        <begin position="24"/>
        <end position="406"/>
    </location>
</feature>
<dbReference type="InterPro" id="IPR058624">
    <property type="entry name" value="MdtA-like_HH"/>
</dbReference>
<dbReference type="EMBL" id="CP053073">
    <property type="protein sequence ID" value="QJR15941.1"/>
    <property type="molecule type" value="Genomic_DNA"/>
</dbReference>
<feature type="region of interest" description="Disordered" evidence="3">
    <location>
        <begin position="370"/>
        <end position="406"/>
    </location>
</feature>
<feature type="signal peptide" evidence="4">
    <location>
        <begin position="1"/>
        <end position="23"/>
    </location>
</feature>
<dbReference type="Gene3D" id="2.40.50.100">
    <property type="match status" value="1"/>
</dbReference>
<evidence type="ECO:0000256" key="1">
    <source>
        <dbReference type="ARBA" id="ARBA00004196"/>
    </source>
</evidence>
<dbReference type="AlphaFoldDB" id="A0A6M4H8P3"/>
<evidence type="ECO:0000259" key="6">
    <source>
        <dbReference type="Pfam" id="PF25917"/>
    </source>
</evidence>
<evidence type="ECO:0000256" key="4">
    <source>
        <dbReference type="SAM" id="SignalP"/>
    </source>
</evidence>
<dbReference type="RefSeq" id="WP_171163656.1">
    <property type="nucleotide sequence ID" value="NZ_CP053073.1"/>
</dbReference>
<feature type="domain" description="Multidrug resistance protein MdtA-like beta-barrel" evidence="7">
    <location>
        <begin position="212"/>
        <end position="298"/>
    </location>
</feature>
<dbReference type="Proteomes" id="UP000503096">
    <property type="component" value="Chromosome"/>
</dbReference>
<dbReference type="Pfam" id="PF25944">
    <property type="entry name" value="Beta-barrel_RND"/>
    <property type="match status" value="1"/>
</dbReference>